<dbReference type="EMBL" id="AE017199">
    <property type="protein sequence ID" value="AAR39013.1"/>
    <property type="molecule type" value="Genomic_DNA"/>
</dbReference>
<dbReference type="InterPro" id="IPR015947">
    <property type="entry name" value="PUA-like_sf"/>
</dbReference>
<feature type="domain" description="ASCH" evidence="1">
    <location>
        <begin position="4"/>
        <end position="103"/>
    </location>
</feature>
<dbReference type="AlphaFoldDB" id="Q74MN0"/>
<dbReference type="CDD" id="cd06552">
    <property type="entry name" value="ASCH_yqfb_like"/>
    <property type="match status" value="1"/>
</dbReference>
<dbReference type="STRING" id="228908.NEQ158"/>
<sequence>MKNLEFKGEYKDLIISGKKVATIRIGKLPIKKGQKLYIHSGGYVIGEAIVKDVKIIRLKDIDNDMAKKDGFESKEELIAKLKEHYPFLKKDEPLTYIEFEFKPYENPIPSEDFAWQGFEKNPIEIAKIGIEKKDELLLSNKEVELLKILIEEGSIRKAALRLGNLKKREIFRRILRKIMRRLQSMESTKDLSE</sequence>
<keyword evidence="3" id="KW-1185">Reference proteome</keyword>
<organism evidence="2 3">
    <name type="scientific">Nanoarchaeum equitans (strain Kin4-M)</name>
    <dbReference type="NCBI Taxonomy" id="228908"/>
    <lineage>
        <taxon>Archaea</taxon>
        <taxon>Nanobdellota</taxon>
        <taxon>Candidatus Nanoarchaeia</taxon>
        <taxon>Nanoarchaeales</taxon>
        <taxon>Nanoarchaeaceae</taxon>
        <taxon>Nanoarchaeum</taxon>
    </lineage>
</organism>
<dbReference type="HOGENOM" id="CLU_117042_0_0_2"/>
<dbReference type="InterPro" id="IPR007374">
    <property type="entry name" value="ASCH_domain"/>
</dbReference>
<evidence type="ECO:0000313" key="3">
    <source>
        <dbReference type="Proteomes" id="UP000000578"/>
    </source>
</evidence>
<accession>Q74MN0</accession>
<dbReference type="EnsemblBacteria" id="AAR39013">
    <property type="protein sequence ID" value="AAR39013"/>
    <property type="gene ID" value="NEQ158"/>
</dbReference>
<evidence type="ECO:0000313" key="2">
    <source>
        <dbReference type="EMBL" id="AAR39013.1"/>
    </source>
</evidence>
<dbReference type="Gene3D" id="2.30.130.30">
    <property type="entry name" value="Hypothetical protein"/>
    <property type="match status" value="1"/>
</dbReference>
<dbReference type="Pfam" id="PF04266">
    <property type="entry name" value="ASCH"/>
    <property type="match status" value="1"/>
</dbReference>
<dbReference type="SMART" id="SM01022">
    <property type="entry name" value="ASCH"/>
    <property type="match status" value="1"/>
</dbReference>
<dbReference type="Proteomes" id="UP000000578">
    <property type="component" value="Chromosome"/>
</dbReference>
<dbReference type="BioCyc" id="NEQU228908:GJB6-170-MONOMER"/>
<reference evidence="2 3" key="1">
    <citation type="journal article" date="2003" name="Proc. Natl. Acad. Sci. U.S.A.">
        <title>The genome of Nanoarchaeum equitans: insights into early archaeal evolution and derived parasitism.</title>
        <authorList>
            <person name="Waters E."/>
            <person name="Hohn M.J."/>
            <person name="Ahel I."/>
            <person name="Graham D.E."/>
            <person name="Adams M.D."/>
            <person name="Barnstead M."/>
            <person name="Beeson K.Y."/>
            <person name="Bibbs L."/>
            <person name="Bolanos R."/>
            <person name="Keller M."/>
            <person name="Kretz K."/>
            <person name="Lin X."/>
            <person name="Mathur E."/>
            <person name="Ni J."/>
            <person name="Podar M."/>
            <person name="Richardson T."/>
            <person name="Sutton G.G."/>
            <person name="Simon M."/>
            <person name="Soll D."/>
            <person name="Stetter K.O."/>
            <person name="Short J.M."/>
            <person name="Noordewier M."/>
        </authorList>
    </citation>
    <scope>NUCLEOTIDE SEQUENCE [LARGE SCALE GENOMIC DNA]</scope>
    <source>
        <strain evidence="2 3">Kin4-M</strain>
    </source>
</reference>
<dbReference type="SUPFAM" id="SSF88697">
    <property type="entry name" value="PUA domain-like"/>
    <property type="match status" value="1"/>
</dbReference>
<dbReference type="KEGG" id="neq:NEQ158"/>
<protein>
    <submittedName>
        <fullName evidence="2">NEQ158</fullName>
    </submittedName>
</protein>
<dbReference type="PANTHER" id="PTHR42250:SF1">
    <property type="entry name" value="ASCH DOMAIN-CONTAINING PROTEIN"/>
    <property type="match status" value="1"/>
</dbReference>
<dbReference type="PANTHER" id="PTHR42250">
    <property type="entry name" value="ASCH DOMAIN-CONTAINING PROTEIN"/>
    <property type="match status" value="1"/>
</dbReference>
<name>Q74MN0_NANEQ</name>
<evidence type="ECO:0000259" key="1">
    <source>
        <dbReference type="SMART" id="SM01022"/>
    </source>
</evidence>
<proteinExistence type="predicted"/>
<gene>
    <name evidence="2" type="ordered locus">NEQ158</name>
</gene>